<evidence type="ECO:0000256" key="6">
    <source>
        <dbReference type="SAM" id="MobiDB-lite"/>
    </source>
</evidence>
<dbReference type="Pfam" id="PF12704">
    <property type="entry name" value="MacB_PCD"/>
    <property type="match status" value="2"/>
</dbReference>
<feature type="transmembrane region" description="Helical" evidence="7">
    <location>
        <begin position="729"/>
        <end position="747"/>
    </location>
</feature>
<feature type="transmembrane region" description="Helical" evidence="7">
    <location>
        <begin position="429"/>
        <end position="451"/>
    </location>
</feature>
<comment type="subcellular location">
    <subcellularLocation>
        <location evidence="1">Cell membrane</location>
        <topology evidence="1">Multi-pass membrane protein</topology>
    </subcellularLocation>
</comment>
<dbReference type="PANTHER" id="PTHR30572">
    <property type="entry name" value="MEMBRANE COMPONENT OF TRANSPORTER-RELATED"/>
    <property type="match status" value="1"/>
</dbReference>
<feature type="transmembrane region" description="Helical" evidence="7">
    <location>
        <begin position="334"/>
        <end position="361"/>
    </location>
</feature>
<feature type="transmembrane region" description="Helical" evidence="7">
    <location>
        <begin position="681"/>
        <end position="702"/>
    </location>
</feature>
<dbReference type="GO" id="GO:0005886">
    <property type="term" value="C:plasma membrane"/>
    <property type="evidence" value="ECO:0007669"/>
    <property type="project" value="UniProtKB-SubCell"/>
</dbReference>
<feature type="domain" description="ABC3 transporter permease C-terminal" evidence="8">
    <location>
        <begin position="293"/>
        <end position="406"/>
    </location>
</feature>
<dbReference type="EMBL" id="FNNO01000001">
    <property type="protein sequence ID" value="SDW17324.1"/>
    <property type="molecule type" value="Genomic_DNA"/>
</dbReference>
<dbReference type="Proteomes" id="UP000198711">
    <property type="component" value="Unassembled WGS sequence"/>
</dbReference>
<reference evidence="10 11" key="1">
    <citation type="submission" date="2016-10" db="EMBL/GenBank/DDBJ databases">
        <authorList>
            <person name="Varghese N."/>
            <person name="Submissions S."/>
        </authorList>
    </citation>
    <scope>NUCLEOTIDE SEQUENCE [LARGE SCALE GENOMIC DNA]</scope>
    <source>
        <strain evidence="10 11">DSM 25353</strain>
    </source>
</reference>
<feature type="region of interest" description="Disordered" evidence="6">
    <location>
        <begin position="503"/>
        <end position="531"/>
    </location>
</feature>
<feature type="domain" description="MacB-like periplasmic core" evidence="9">
    <location>
        <begin position="459"/>
        <end position="619"/>
    </location>
</feature>
<dbReference type="PANTHER" id="PTHR30572:SF18">
    <property type="entry name" value="ABC-TYPE MACROLIDE FAMILY EXPORT SYSTEM PERMEASE COMPONENT 2"/>
    <property type="match status" value="1"/>
</dbReference>
<gene>
    <name evidence="10" type="ORF">SAMN05444410_101416</name>
</gene>
<dbReference type="PROSITE" id="PS51257">
    <property type="entry name" value="PROKAR_LIPOPROTEIN"/>
    <property type="match status" value="1"/>
</dbReference>
<feature type="transmembrane region" description="Helical" evidence="7">
    <location>
        <begin position="287"/>
        <end position="309"/>
    </location>
</feature>
<protein>
    <submittedName>
        <fullName evidence="10">Duplicated orphan permease</fullName>
    </submittedName>
</protein>
<evidence type="ECO:0000259" key="9">
    <source>
        <dbReference type="Pfam" id="PF12704"/>
    </source>
</evidence>
<dbReference type="GO" id="GO:0022857">
    <property type="term" value="F:transmembrane transporter activity"/>
    <property type="evidence" value="ECO:0007669"/>
    <property type="project" value="TreeGrafter"/>
</dbReference>
<dbReference type="InterPro" id="IPR025857">
    <property type="entry name" value="MacB_PCD"/>
</dbReference>
<keyword evidence="2" id="KW-1003">Cell membrane</keyword>
<evidence type="ECO:0000313" key="11">
    <source>
        <dbReference type="Proteomes" id="UP000198711"/>
    </source>
</evidence>
<keyword evidence="5 7" id="KW-0472">Membrane</keyword>
<dbReference type="RefSeq" id="WP_092721559.1">
    <property type="nucleotide sequence ID" value="NZ_FNNO01000001.1"/>
</dbReference>
<keyword evidence="3 7" id="KW-0812">Transmembrane</keyword>
<organism evidence="10 11">
    <name type="scientific">Hydrobacter penzbergensis</name>
    <dbReference type="NCBI Taxonomy" id="1235997"/>
    <lineage>
        <taxon>Bacteria</taxon>
        <taxon>Pseudomonadati</taxon>
        <taxon>Bacteroidota</taxon>
        <taxon>Chitinophagia</taxon>
        <taxon>Chitinophagales</taxon>
        <taxon>Chitinophagaceae</taxon>
        <taxon>Hydrobacter</taxon>
    </lineage>
</organism>
<evidence type="ECO:0000256" key="4">
    <source>
        <dbReference type="ARBA" id="ARBA00022989"/>
    </source>
</evidence>
<evidence type="ECO:0000256" key="2">
    <source>
        <dbReference type="ARBA" id="ARBA00022475"/>
    </source>
</evidence>
<feature type="domain" description="ABC3 transporter permease C-terminal" evidence="8">
    <location>
        <begin position="680"/>
        <end position="784"/>
    </location>
</feature>
<evidence type="ECO:0000313" key="10">
    <source>
        <dbReference type="EMBL" id="SDW17324.1"/>
    </source>
</evidence>
<accession>A0A8X8I8Y7</accession>
<feature type="transmembrane region" description="Helical" evidence="7">
    <location>
        <begin position="381"/>
        <end position="408"/>
    </location>
</feature>
<sequence length="800" mass="89896">MIKNYFKTAWRSLIRNKAYATINIAGLSLGIACSIVIFSIVAHHLSFENFNHNKDRIYRVGTEVRGEHTFYSHGSPAPLAKAMRNDYAFAERAARVEVFWGMPVSVESSNNDIKKFKENNGIAITTADFFDIFNFPLAEGDIKTALNEPNTAVITQKLARKYFGHEDVIGKTIRINNTVNAKITGILRDIPLNTDRVQEIYVSDKNLKDFSDWQAKDDSWGGFTSECNTFLLLKQGVAADAVEKVFPQVMEKYYANNNNKNVFKFHLQPLKDIHFNADYGGYADKKYLWAAAFIGLFLIVTACVNFINLATAQASNRSKEIGVRKVLGGMRMQLFWQFIAETTIITLFATLLAMGFAKLSLPFVNTLFKVQLAINPFMNTWLLLFLVAIVLVVVFLSGSYPGLILSGFKPAVALKGKLSREKTAGFSMRKVLVIVQFSISQMLIIGTIVIASQMNFSKHSDLGFDKDNIVMLPVPVHDSIGRIKMKWLINRLKEIPSVKDASLCMEPPSSDHSNTNGIRYDNDSEERPWSVNPKPIDENYLSLFNLKLVAGRNIYPSDTTNQYIVNEVVVQKLGMRSAQEIINKNISLNGVTAPVVGVVKNFYDKSFRLNINPVVMFPALHGVEHCAVKMNVQDARSGLTTIAKVWNDIYPQYVYEHEFLDKKLDKYYEFDDTILKLIETFAGIAILIGCLGLYGLVSFMAAQKTKEIGIRKVLGAGVSSILWMFGKEFSRLLFIAFVIAAPIAWWFMNRYLQDFKFRIGIGMGVFVLAIAITLLIAFATVSFRSLKAACANPVKNLRTE</sequence>
<evidence type="ECO:0000259" key="8">
    <source>
        <dbReference type="Pfam" id="PF02687"/>
    </source>
</evidence>
<evidence type="ECO:0000256" key="3">
    <source>
        <dbReference type="ARBA" id="ARBA00022692"/>
    </source>
</evidence>
<dbReference type="Pfam" id="PF02687">
    <property type="entry name" value="FtsX"/>
    <property type="match status" value="2"/>
</dbReference>
<keyword evidence="4 7" id="KW-1133">Transmembrane helix</keyword>
<comment type="caution">
    <text evidence="10">The sequence shown here is derived from an EMBL/GenBank/DDBJ whole genome shotgun (WGS) entry which is preliminary data.</text>
</comment>
<dbReference type="InterPro" id="IPR050250">
    <property type="entry name" value="Macrolide_Exporter_MacB"/>
</dbReference>
<dbReference type="AlphaFoldDB" id="A0A8X8I8Y7"/>
<proteinExistence type="predicted"/>
<dbReference type="InterPro" id="IPR003838">
    <property type="entry name" value="ABC3_permease_C"/>
</dbReference>
<evidence type="ECO:0000256" key="1">
    <source>
        <dbReference type="ARBA" id="ARBA00004651"/>
    </source>
</evidence>
<evidence type="ECO:0000256" key="5">
    <source>
        <dbReference type="ARBA" id="ARBA00023136"/>
    </source>
</evidence>
<keyword evidence="11" id="KW-1185">Reference proteome</keyword>
<feature type="transmembrane region" description="Helical" evidence="7">
    <location>
        <begin position="759"/>
        <end position="779"/>
    </location>
</feature>
<name>A0A8X8I8Y7_9BACT</name>
<feature type="domain" description="MacB-like periplasmic core" evidence="9">
    <location>
        <begin position="22"/>
        <end position="244"/>
    </location>
</feature>
<evidence type="ECO:0000256" key="7">
    <source>
        <dbReference type="SAM" id="Phobius"/>
    </source>
</evidence>
<feature type="transmembrane region" description="Helical" evidence="7">
    <location>
        <begin position="20"/>
        <end position="42"/>
    </location>
</feature>